<feature type="non-terminal residue" evidence="1">
    <location>
        <position position="94"/>
    </location>
</feature>
<evidence type="ECO:0000313" key="1">
    <source>
        <dbReference type="EMBL" id="MCT8974960.1"/>
    </source>
</evidence>
<proteinExistence type="predicted"/>
<keyword evidence="2" id="KW-1185">Reference proteome</keyword>
<comment type="caution">
    <text evidence="1">The sequence shown here is derived from an EMBL/GenBank/DDBJ whole genome shotgun (WGS) entry which is preliminary data.</text>
</comment>
<dbReference type="RefSeq" id="WP_261618541.1">
    <property type="nucleotide sequence ID" value="NZ_JALIDZ010000043.1"/>
</dbReference>
<accession>A0AAW5R9A3</accession>
<name>A0AAW5R9A3_9HYPH</name>
<protein>
    <submittedName>
        <fullName evidence="1">Uncharacterized protein</fullName>
    </submittedName>
</protein>
<evidence type="ECO:0000313" key="2">
    <source>
        <dbReference type="Proteomes" id="UP001320898"/>
    </source>
</evidence>
<dbReference type="EMBL" id="JALIDZ010000043">
    <property type="protein sequence ID" value="MCT8974960.1"/>
    <property type="molecule type" value="Genomic_DNA"/>
</dbReference>
<organism evidence="1 2">
    <name type="scientific">Microbaculum marinisediminis</name>
    <dbReference type="NCBI Taxonomy" id="2931392"/>
    <lineage>
        <taxon>Bacteria</taxon>
        <taxon>Pseudomonadati</taxon>
        <taxon>Pseudomonadota</taxon>
        <taxon>Alphaproteobacteria</taxon>
        <taxon>Hyphomicrobiales</taxon>
        <taxon>Tepidamorphaceae</taxon>
        <taxon>Microbaculum</taxon>
    </lineage>
</organism>
<dbReference type="AlphaFoldDB" id="A0AAW5R9A3"/>
<reference evidence="1 2" key="1">
    <citation type="submission" date="2022-04" db="EMBL/GenBank/DDBJ databases">
        <authorList>
            <person name="Ye Y.-Q."/>
            <person name="Du Z.-J."/>
        </authorList>
    </citation>
    <scope>NUCLEOTIDE SEQUENCE [LARGE SCALE GENOMIC DNA]</scope>
    <source>
        <strain evidence="1 2">A6E488</strain>
    </source>
</reference>
<gene>
    <name evidence="1" type="ORF">MUB46_24155</name>
</gene>
<sequence length="94" mass="10173">MPNPWEMSDDQLQQATRPQGVLGAFETAETFARNMMEGIPITGPWQRRAVDYWAKTGRGLLGLDPDEGRHERLTGQHPIAGTLGNVAGSIAGTA</sequence>
<dbReference type="Proteomes" id="UP001320898">
    <property type="component" value="Unassembled WGS sequence"/>
</dbReference>